<comment type="caution">
    <text evidence="1">The sequence shown here is derived from an EMBL/GenBank/DDBJ whole genome shotgun (WGS) entry which is preliminary data.</text>
</comment>
<keyword evidence="2" id="KW-1185">Reference proteome</keyword>
<protein>
    <submittedName>
        <fullName evidence="1">Uncharacterized protein</fullName>
    </submittedName>
</protein>
<evidence type="ECO:0000313" key="1">
    <source>
        <dbReference type="EMBL" id="EOQ95106.1"/>
    </source>
</evidence>
<dbReference type="STRING" id="1218599.LEP1GSC195_2722"/>
<organism evidence="1 2">
    <name type="scientific">Leptospira wolbachii serovar Codice str. CDC</name>
    <dbReference type="NCBI Taxonomy" id="1218599"/>
    <lineage>
        <taxon>Bacteria</taxon>
        <taxon>Pseudomonadati</taxon>
        <taxon>Spirochaetota</taxon>
        <taxon>Spirochaetia</taxon>
        <taxon>Leptospirales</taxon>
        <taxon>Leptospiraceae</taxon>
        <taxon>Leptospira</taxon>
    </lineage>
</organism>
<name>R8ZYP9_9LEPT</name>
<dbReference type="Proteomes" id="UP000013984">
    <property type="component" value="Unassembled WGS sequence"/>
</dbReference>
<evidence type="ECO:0000313" key="2">
    <source>
        <dbReference type="Proteomes" id="UP000013984"/>
    </source>
</evidence>
<gene>
    <name evidence="1" type="ORF">LEP1GSC195_2722</name>
</gene>
<sequence length="91" mass="10868">MDSFFYESTTWNDLELEKEINVYESEHSAKFIASNIFYDIENGTGRDSVRVAGLYRYYVCPKAKTKSVIPFYYRIQSKFDKHEYKRVLNVN</sequence>
<dbReference type="EMBL" id="AOGZ02000014">
    <property type="protein sequence ID" value="EOQ95106.1"/>
    <property type="molecule type" value="Genomic_DNA"/>
</dbReference>
<reference evidence="1" key="1">
    <citation type="submission" date="2013-04" db="EMBL/GenBank/DDBJ databases">
        <authorList>
            <person name="Harkins D.M."/>
            <person name="Durkin A.S."/>
            <person name="Brinkac L.M."/>
            <person name="Haft D.H."/>
            <person name="Selengut J.D."/>
            <person name="Sanka R."/>
            <person name="DePew J."/>
            <person name="Purushe J."/>
            <person name="Galloway R.L."/>
            <person name="Vinetz J.M."/>
            <person name="Sutton G.G."/>
            <person name="Nierman W.C."/>
            <person name="Fouts D.E."/>
        </authorList>
    </citation>
    <scope>NUCLEOTIDE SEQUENCE [LARGE SCALE GENOMIC DNA]</scope>
    <source>
        <strain evidence="1">CDC</strain>
    </source>
</reference>
<dbReference type="AlphaFoldDB" id="R8ZYP9"/>
<accession>R8ZYP9</accession>
<proteinExistence type="predicted"/>